<dbReference type="InterPro" id="IPR009081">
    <property type="entry name" value="PP-bd_ACP"/>
</dbReference>
<dbReference type="Gene3D" id="1.10.1200.10">
    <property type="entry name" value="ACP-like"/>
    <property type="match status" value="1"/>
</dbReference>
<feature type="non-terminal residue" evidence="3">
    <location>
        <position position="1"/>
    </location>
</feature>
<dbReference type="InterPro" id="IPR036736">
    <property type="entry name" value="ACP-like_sf"/>
</dbReference>
<evidence type="ECO:0000259" key="2">
    <source>
        <dbReference type="PROSITE" id="PS50075"/>
    </source>
</evidence>
<dbReference type="SUPFAM" id="SSF47336">
    <property type="entry name" value="ACP-like"/>
    <property type="match status" value="1"/>
</dbReference>
<protein>
    <recommendedName>
        <fullName evidence="2">Carrier domain-containing protein</fullName>
    </recommendedName>
</protein>
<evidence type="ECO:0000313" key="4">
    <source>
        <dbReference type="Proteomes" id="UP000675554"/>
    </source>
</evidence>
<gene>
    <name evidence="3" type="ORF">KDA82_38035</name>
</gene>
<feature type="compositionally biased region" description="Low complexity" evidence="1">
    <location>
        <begin position="73"/>
        <end position="101"/>
    </location>
</feature>
<evidence type="ECO:0000256" key="1">
    <source>
        <dbReference type="SAM" id="MobiDB-lite"/>
    </source>
</evidence>
<dbReference type="AlphaFoldDB" id="A0A8T4J5D1"/>
<proteinExistence type="predicted"/>
<dbReference type="PROSITE" id="PS50075">
    <property type="entry name" value="CARRIER"/>
    <property type="match status" value="1"/>
</dbReference>
<sequence length="140" mass="13540">ERYGLRPEEITDDRPFAELGLASADAVSIAAELSLLTGEPLPATLLWDFPTLAQLRRRLTELAEGRGAGETGGAARAAASGSPAPASGSGPGPGAASASVPAPVPVPASAPGGAGDGHGPEAVAVVGLGCRVPGASGPDE</sequence>
<feature type="region of interest" description="Disordered" evidence="1">
    <location>
        <begin position="63"/>
        <end position="121"/>
    </location>
</feature>
<feature type="non-terminal residue" evidence="3">
    <location>
        <position position="140"/>
    </location>
</feature>
<name>A0A8T4J5D1_9ACTN</name>
<organism evidence="3 4">
    <name type="scientific">Streptomyces daliensis</name>
    <dbReference type="NCBI Taxonomy" id="299421"/>
    <lineage>
        <taxon>Bacteria</taxon>
        <taxon>Bacillati</taxon>
        <taxon>Actinomycetota</taxon>
        <taxon>Actinomycetes</taxon>
        <taxon>Kitasatosporales</taxon>
        <taxon>Streptomycetaceae</taxon>
        <taxon>Streptomyces</taxon>
    </lineage>
</organism>
<reference evidence="3" key="1">
    <citation type="submission" date="2021-04" db="EMBL/GenBank/DDBJ databases">
        <title>Sequencing of actinobacteria type strains.</title>
        <authorList>
            <person name="Nguyen G.-S."/>
            <person name="Wentzel A."/>
        </authorList>
    </citation>
    <scope>NUCLEOTIDE SEQUENCE</scope>
    <source>
        <strain evidence="3">DSM 42095</strain>
    </source>
</reference>
<accession>A0A8T4J5D1</accession>
<feature type="domain" description="Carrier" evidence="2">
    <location>
        <begin position="1"/>
        <end position="63"/>
    </location>
</feature>
<dbReference type="EMBL" id="JAGSMN010001687">
    <property type="protein sequence ID" value="MBR7678660.1"/>
    <property type="molecule type" value="Genomic_DNA"/>
</dbReference>
<comment type="caution">
    <text evidence="3">The sequence shown here is derived from an EMBL/GenBank/DDBJ whole genome shotgun (WGS) entry which is preliminary data.</text>
</comment>
<dbReference type="Proteomes" id="UP000675554">
    <property type="component" value="Unassembled WGS sequence"/>
</dbReference>
<evidence type="ECO:0000313" key="3">
    <source>
        <dbReference type="EMBL" id="MBR7678660.1"/>
    </source>
</evidence>
<dbReference type="Pfam" id="PF00550">
    <property type="entry name" value="PP-binding"/>
    <property type="match status" value="1"/>
</dbReference>
<keyword evidence="4" id="KW-1185">Reference proteome</keyword>